<evidence type="ECO:0000313" key="2">
    <source>
        <dbReference type="EMBL" id="MBG0562586.1"/>
    </source>
</evidence>
<dbReference type="RefSeq" id="WP_196414399.1">
    <property type="nucleotide sequence ID" value="NZ_JADQTO010000006.1"/>
</dbReference>
<dbReference type="Proteomes" id="UP000598146">
    <property type="component" value="Unassembled WGS sequence"/>
</dbReference>
<proteinExistence type="predicted"/>
<comment type="caution">
    <text evidence="2">The sequence shown here is derived from an EMBL/GenBank/DDBJ whole genome shotgun (WGS) entry which is preliminary data.</text>
</comment>
<organism evidence="2 3">
    <name type="scientific">Actinoplanes aureus</name>
    <dbReference type="NCBI Taxonomy" id="2792083"/>
    <lineage>
        <taxon>Bacteria</taxon>
        <taxon>Bacillati</taxon>
        <taxon>Actinomycetota</taxon>
        <taxon>Actinomycetes</taxon>
        <taxon>Micromonosporales</taxon>
        <taxon>Micromonosporaceae</taxon>
        <taxon>Actinoplanes</taxon>
    </lineage>
</organism>
<evidence type="ECO:0000313" key="3">
    <source>
        <dbReference type="Proteomes" id="UP000598146"/>
    </source>
</evidence>
<dbReference type="AlphaFoldDB" id="A0A931C9M4"/>
<gene>
    <name evidence="2" type="ORF">I4J89_14060</name>
</gene>
<dbReference type="EMBL" id="JADQTO010000006">
    <property type="protein sequence ID" value="MBG0562586.1"/>
    <property type="molecule type" value="Genomic_DNA"/>
</dbReference>
<evidence type="ECO:0000256" key="1">
    <source>
        <dbReference type="SAM" id="Phobius"/>
    </source>
</evidence>
<protein>
    <submittedName>
        <fullName evidence="2">Uncharacterized protein</fullName>
    </submittedName>
</protein>
<feature type="transmembrane region" description="Helical" evidence="1">
    <location>
        <begin position="12"/>
        <end position="35"/>
    </location>
</feature>
<keyword evidence="1" id="KW-1133">Transmembrane helix</keyword>
<keyword evidence="1" id="KW-0472">Membrane</keyword>
<accession>A0A931C9M4</accession>
<sequence length="167" mass="17783">MNFWDTLTQPQAVLAAATVGAFGAILGAFLANLVGQALNARSSSRRQWDDARHKSYAKVSETFYLLWDGFDTRGRPAVTAGLADARGTDFLAAYSAAALIAKDRGTSAALDRMLAAAQRLWGDPAADWPATDQACNQAHTGFQRAARAEFGLPEYAPQPVPRPAATA</sequence>
<keyword evidence="1" id="KW-0812">Transmembrane</keyword>
<reference evidence="2" key="1">
    <citation type="submission" date="2020-11" db="EMBL/GenBank/DDBJ databases">
        <title>Isolation and identification of active actinomycetes.</title>
        <authorList>
            <person name="Sun X."/>
        </authorList>
    </citation>
    <scope>NUCLEOTIDE SEQUENCE</scope>
    <source>
        <strain evidence="2">NEAU-A11</strain>
    </source>
</reference>
<keyword evidence="3" id="KW-1185">Reference proteome</keyword>
<name>A0A931C9M4_9ACTN</name>